<evidence type="ECO:0000256" key="2">
    <source>
        <dbReference type="ARBA" id="ARBA00022695"/>
    </source>
</evidence>
<evidence type="ECO:0000256" key="10">
    <source>
        <dbReference type="ARBA" id="ARBA00048304"/>
    </source>
</evidence>
<evidence type="ECO:0000256" key="1">
    <source>
        <dbReference type="ARBA" id="ARBA00022679"/>
    </source>
</evidence>
<evidence type="ECO:0000256" key="3">
    <source>
        <dbReference type="ARBA" id="ARBA00022723"/>
    </source>
</evidence>
<evidence type="ECO:0000313" key="13">
    <source>
        <dbReference type="Proteomes" id="UP001216907"/>
    </source>
</evidence>
<protein>
    <recommendedName>
        <fullName evidence="9">Cyclic GMP-AMP synthase</fullName>
    </recommendedName>
</protein>
<dbReference type="InterPro" id="IPR048445">
    <property type="entry name" value="DncV-like_NTFase"/>
</dbReference>
<evidence type="ECO:0000259" key="11">
    <source>
        <dbReference type="Pfam" id="PF21654"/>
    </source>
</evidence>
<keyword evidence="8" id="KW-0051">Antiviral defense</keyword>
<keyword evidence="4" id="KW-0547">Nucleotide-binding</keyword>
<keyword evidence="13" id="KW-1185">Reference proteome</keyword>
<evidence type="ECO:0000256" key="4">
    <source>
        <dbReference type="ARBA" id="ARBA00022741"/>
    </source>
</evidence>
<sequence>MDVEHEAFSRSLDIVIEHLDIPKSLYKKAADRHRSLGVWLLRPESLLAAYDPDVRPQGSFRFGTVNRPLRDGDEYDLDNVCVLKGLGRSTLTQRQLKELYGREIVGYAKAHDMLKPVTEHNRCWRLQYSDEVKFHLDTLPCVPEEPSGQLRVRSLGVAPELALRAVAITDKRDPNYERISPLWPSSNPRGFAVWFEGRAALGRAPAQFAIRASVEDVPPYEWKTTLQRSIQLLKRHRDVMYSDPEVADMAPISMIITNLAARAYEGETDIGLALRNIVEKMPNFINPERPRVPNPADPAEDYADKWARDPRLEKSFWEWHAAVRADIARLPAAVGDGSVKTRVKSAFRVDLTDGEVRRLTSTGSVTVAAVARTAPVLHIPSAPRPWGR</sequence>
<gene>
    <name evidence="12" type="ORF">PZE19_31865</name>
</gene>
<dbReference type="Proteomes" id="UP001216907">
    <property type="component" value="Unassembled WGS sequence"/>
</dbReference>
<proteinExistence type="predicted"/>
<accession>A0ABT6FLE9</accession>
<organism evidence="12 13">
    <name type="scientific">Paludisphaera mucosa</name>
    <dbReference type="NCBI Taxonomy" id="3030827"/>
    <lineage>
        <taxon>Bacteria</taxon>
        <taxon>Pseudomonadati</taxon>
        <taxon>Planctomycetota</taxon>
        <taxon>Planctomycetia</taxon>
        <taxon>Isosphaerales</taxon>
        <taxon>Isosphaeraceae</taxon>
        <taxon>Paludisphaera</taxon>
    </lineage>
</organism>
<keyword evidence="1" id="KW-0808">Transferase</keyword>
<dbReference type="EMBL" id="JARRAG010000006">
    <property type="protein sequence ID" value="MDG3008389.1"/>
    <property type="molecule type" value="Genomic_DNA"/>
</dbReference>
<keyword evidence="5" id="KW-0067">ATP-binding</keyword>
<evidence type="ECO:0000256" key="8">
    <source>
        <dbReference type="ARBA" id="ARBA00023118"/>
    </source>
</evidence>
<evidence type="ECO:0000313" key="12">
    <source>
        <dbReference type="EMBL" id="MDG3008389.1"/>
    </source>
</evidence>
<keyword evidence="6" id="KW-0460">Magnesium</keyword>
<dbReference type="Pfam" id="PF21654">
    <property type="entry name" value="DncV-like_NTFase"/>
    <property type="match status" value="1"/>
</dbReference>
<reference evidence="12 13" key="1">
    <citation type="submission" date="2023-03" db="EMBL/GenBank/DDBJ databases">
        <title>Paludisphaera mucosa sp. nov. a novel planctomycete from northern fen.</title>
        <authorList>
            <person name="Ivanova A."/>
        </authorList>
    </citation>
    <scope>NUCLEOTIDE SEQUENCE [LARGE SCALE GENOMIC DNA]</scope>
    <source>
        <strain evidence="12 13">Pla2</strain>
    </source>
</reference>
<evidence type="ECO:0000256" key="6">
    <source>
        <dbReference type="ARBA" id="ARBA00022842"/>
    </source>
</evidence>
<comment type="catalytic activity">
    <reaction evidence="10">
        <text>GTP + ATP = 3',3'-cGAMP + 2 diphosphate</text>
        <dbReference type="Rhea" id="RHEA:35647"/>
        <dbReference type="ChEBI" id="CHEBI:30616"/>
        <dbReference type="ChEBI" id="CHEBI:33019"/>
        <dbReference type="ChEBI" id="CHEBI:37565"/>
        <dbReference type="ChEBI" id="CHEBI:71501"/>
    </reaction>
    <physiologicalReaction direction="left-to-right" evidence="10">
        <dbReference type="Rhea" id="RHEA:35648"/>
    </physiologicalReaction>
</comment>
<evidence type="ECO:0000256" key="9">
    <source>
        <dbReference type="ARBA" id="ARBA00044145"/>
    </source>
</evidence>
<dbReference type="RefSeq" id="WP_277864712.1">
    <property type="nucleotide sequence ID" value="NZ_JARRAG010000006.1"/>
</dbReference>
<evidence type="ECO:0000256" key="5">
    <source>
        <dbReference type="ARBA" id="ARBA00022840"/>
    </source>
</evidence>
<keyword evidence="3" id="KW-0479">Metal-binding</keyword>
<name>A0ABT6FLE9_9BACT</name>
<keyword evidence="7" id="KW-0546">Nucleotide metabolism</keyword>
<comment type="caution">
    <text evidence="12">The sequence shown here is derived from an EMBL/GenBank/DDBJ whole genome shotgun (WGS) entry which is preliminary data.</text>
</comment>
<keyword evidence="2" id="KW-0548">Nucleotidyltransferase</keyword>
<feature type="domain" description="Cyclic GMP-AMP synthase DncV-like nucleotidyltransferase" evidence="11">
    <location>
        <begin position="52"/>
        <end position="138"/>
    </location>
</feature>
<evidence type="ECO:0000256" key="7">
    <source>
        <dbReference type="ARBA" id="ARBA00023080"/>
    </source>
</evidence>